<feature type="domain" description="CBS" evidence="6">
    <location>
        <begin position="290"/>
        <end position="353"/>
    </location>
</feature>
<feature type="domain" description="CBS" evidence="6">
    <location>
        <begin position="69"/>
        <end position="132"/>
    </location>
</feature>
<dbReference type="InterPro" id="IPR000644">
    <property type="entry name" value="CBS_dom"/>
</dbReference>
<evidence type="ECO:0000259" key="6">
    <source>
        <dbReference type="PROSITE" id="PS51371"/>
    </source>
</evidence>
<dbReference type="InterPro" id="IPR050511">
    <property type="entry name" value="AMPK_gamma/SDS23_families"/>
</dbReference>
<evidence type="ECO:0000256" key="1">
    <source>
        <dbReference type="ARBA" id="ARBA00006750"/>
    </source>
</evidence>
<feature type="domain" description="CBS" evidence="6">
    <location>
        <begin position="148"/>
        <end position="207"/>
    </location>
</feature>
<evidence type="ECO:0000313" key="7">
    <source>
        <dbReference type="EMBL" id="KAJ6242393.1"/>
    </source>
</evidence>
<dbReference type="Pfam" id="PF00571">
    <property type="entry name" value="CBS"/>
    <property type="match status" value="4"/>
</dbReference>
<organism evidence="7 8">
    <name type="scientific">Anaeramoeba flamelloides</name>
    <dbReference type="NCBI Taxonomy" id="1746091"/>
    <lineage>
        <taxon>Eukaryota</taxon>
        <taxon>Metamonada</taxon>
        <taxon>Anaeramoebidae</taxon>
        <taxon>Anaeramoeba</taxon>
    </lineage>
</organism>
<evidence type="ECO:0000256" key="5">
    <source>
        <dbReference type="SAM" id="MobiDB-lite"/>
    </source>
</evidence>
<protein>
    <recommendedName>
        <fullName evidence="6">CBS domain-containing protein</fullName>
    </recommendedName>
</protein>
<evidence type="ECO:0000313" key="8">
    <source>
        <dbReference type="Proteomes" id="UP001150062"/>
    </source>
</evidence>
<dbReference type="SMART" id="SM00116">
    <property type="entry name" value="CBS"/>
    <property type="match status" value="4"/>
</dbReference>
<proteinExistence type="inferred from homology"/>
<dbReference type="InterPro" id="IPR046342">
    <property type="entry name" value="CBS_dom_sf"/>
</dbReference>
<dbReference type="EMBL" id="JAOAOG010000175">
    <property type="protein sequence ID" value="KAJ6242393.1"/>
    <property type="molecule type" value="Genomic_DNA"/>
</dbReference>
<name>A0ABQ8YCT2_9EUKA</name>
<comment type="similarity">
    <text evidence="1">Belongs to the 5'-AMP-activated protein kinase gamma subunit family.</text>
</comment>
<sequence>MSEQKEKKKTKLREKPEYNKKKSETILEKKTEEKKKDNEKKEQETEKDPFQQMRHNIGDFLRLHRCYTLIPLSAKIVVIDTKLPLKHTFQALAEHQFQSVPLWDSQNHRYVGMYTVTDVVDVLCHYYTNNKIDQLGETTVEDWRGFRKIPERIVGINPETTMFDALYKLSQKKFHRLPVIDPQSPSTILYVIKHLHLLRFVVKSLELSHKALQKSIREIGVARTANLITTTPQTPVIDVLKIISEKRISGIPIVDKNFKLIDRYSRSDITDFVVTHNLKDLTLPVSEAIMKRRNPEEEYILHTCNLDDSYADVLIKIAELGISRLFCVDEDYRLTGVVSLTDIMNFFVLETEEKK</sequence>
<keyword evidence="2" id="KW-0677">Repeat</keyword>
<evidence type="ECO:0000256" key="3">
    <source>
        <dbReference type="ARBA" id="ARBA00023122"/>
    </source>
</evidence>
<comment type="caution">
    <text evidence="7">The sequence shown here is derived from an EMBL/GenBank/DDBJ whole genome shotgun (WGS) entry which is preliminary data.</text>
</comment>
<feature type="region of interest" description="Disordered" evidence="5">
    <location>
        <begin position="1"/>
        <end position="50"/>
    </location>
</feature>
<evidence type="ECO:0000256" key="2">
    <source>
        <dbReference type="ARBA" id="ARBA00022737"/>
    </source>
</evidence>
<dbReference type="PANTHER" id="PTHR13780:SF35">
    <property type="entry name" value="LD22662P"/>
    <property type="match status" value="1"/>
</dbReference>
<evidence type="ECO:0000256" key="4">
    <source>
        <dbReference type="PROSITE-ProRule" id="PRU00703"/>
    </source>
</evidence>
<dbReference type="SUPFAM" id="SSF54631">
    <property type="entry name" value="CBS-domain pair"/>
    <property type="match status" value="2"/>
</dbReference>
<feature type="compositionally biased region" description="Basic and acidic residues" evidence="5">
    <location>
        <begin position="13"/>
        <end position="49"/>
    </location>
</feature>
<dbReference type="PANTHER" id="PTHR13780">
    <property type="entry name" value="AMP-ACTIVATED PROTEIN KINASE, GAMMA REGULATORY SUBUNIT"/>
    <property type="match status" value="1"/>
</dbReference>
<feature type="domain" description="CBS" evidence="6">
    <location>
        <begin position="222"/>
        <end position="281"/>
    </location>
</feature>
<keyword evidence="8" id="KW-1185">Reference proteome</keyword>
<dbReference type="PROSITE" id="PS51371">
    <property type="entry name" value="CBS"/>
    <property type="match status" value="4"/>
</dbReference>
<accession>A0ABQ8YCT2</accession>
<reference evidence="7" key="1">
    <citation type="submission" date="2022-08" db="EMBL/GenBank/DDBJ databases">
        <title>Novel sulfate-reducing endosymbionts in the free-living metamonad Anaeramoeba.</title>
        <authorList>
            <person name="Jerlstrom-Hultqvist J."/>
            <person name="Cepicka I."/>
            <person name="Gallot-Lavallee L."/>
            <person name="Salas-Leiva D."/>
            <person name="Curtis B.A."/>
            <person name="Zahonova K."/>
            <person name="Pipaliya S."/>
            <person name="Dacks J."/>
            <person name="Roger A.J."/>
        </authorList>
    </citation>
    <scope>NUCLEOTIDE SEQUENCE</scope>
    <source>
        <strain evidence="7">Schooner1</strain>
    </source>
</reference>
<keyword evidence="3 4" id="KW-0129">CBS domain</keyword>
<gene>
    <name evidence="7" type="ORF">M0813_22531</name>
</gene>
<dbReference type="Gene3D" id="3.10.580.10">
    <property type="entry name" value="CBS-domain"/>
    <property type="match status" value="2"/>
</dbReference>
<dbReference type="Proteomes" id="UP001150062">
    <property type="component" value="Unassembled WGS sequence"/>
</dbReference>